<organism evidence="5 6">
    <name type="scientific">Helicovermis profundi</name>
    <dbReference type="NCBI Taxonomy" id="3065157"/>
    <lineage>
        <taxon>Bacteria</taxon>
        <taxon>Bacillati</taxon>
        <taxon>Bacillota</taxon>
        <taxon>Clostridia</taxon>
        <taxon>Helicovermis</taxon>
    </lineage>
</organism>
<dbReference type="Proteomes" id="UP001321786">
    <property type="component" value="Chromosome"/>
</dbReference>
<dbReference type="KEGG" id="hprf:HLPR_21540"/>
<reference evidence="5 6" key="1">
    <citation type="submission" date="2023-08" db="EMBL/GenBank/DDBJ databases">
        <title>Helicovermis profunda gen. nov., sp. nov., a novel mesophilic, fermentative bacterium within the Bacillota from a deep-sea hydrothermal vent chimney.</title>
        <authorList>
            <person name="Miyazaki U."/>
            <person name="Mizutani D."/>
            <person name="Hashimoto Y."/>
            <person name="Tame A."/>
            <person name="Sawayama S."/>
            <person name="Miyazaki J."/>
            <person name="Takai K."/>
            <person name="Nakagawa S."/>
        </authorList>
    </citation>
    <scope>NUCLEOTIDE SEQUENCE [LARGE SCALE GENOMIC DNA]</scope>
    <source>
        <strain evidence="5 6">S502</strain>
    </source>
</reference>
<dbReference type="PROSITE" id="PS50111">
    <property type="entry name" value="CHEMOTAXIS_TRANSDUC_2"/>
    <property type="match status" value="1"/>
</dbReference>
<dbReference type="GO" id="GO:0007165">
    <property type="term" value="P:signal transduction"/>
    <property type="evidence" value="ECO:0007669"/>
    <property type="project" value="UniProtKB-KW"/>
</dbReference>
<keyword evidence="1 2" id="KW-0807">Transducer</keyword>
<keyword evidence="3" id="KW-0812">Transmembrane</keyword>
<dbReference type="Gene3D" id="3.40.190.10">
    <property type="entry name" value="Periplasmic binding protein-like II"/>
    <property type="match status" value="2"/>
</dbReference>
<proteinExistence type="predicted"/>
<feature type="transmembrane region" description="Helical" evidence="3">
    <location>
        <begin position="6"/>
        <end position="21"/>
    </location>
</feature>
<feature type="domain" description="Methyl-accepting transducer" evidence="4">
    <location>
        <begin position="62"/>
        <end position="298"/>
    </location>
</feature>
<dbReference type="Pfam" id="PF00497">
    <property type="entry name" value="SBP_bac_3"/>
    <property type="match status" value="1"/>
</dbReference>
<dbReference type="GO" id="GO:0016020">
    <property type="term" value="C:membrane"/>
    <property type="evidence" value="ECO:0007669"/>
    <property type="project" value="InterPro"/>
</dbReference>
<dbReference type="SMART" id="SM00062">
    <property type="entry name" value="PBPb"/>
    <property type="match status" value="1"/>
</dbReference>
<evidence type="ECO:0000313" key="6">
    <source>
        <dbReference type="Proteomes" id="UP001321786"/>
    </source>
</evidence>
<keyword evidence="6" id="KW-1185">Reference proteome</keyword>
<dbReference type="SUPFAM" id="SSF58104">
    <property type="entry name" value="Methyl-accepting chemotaxis protein (MCP) signaling domain"/>
    <property type="match status" value="1"/>
</dbReference>
<evidence type="ECO:0000256" key="2">
    <source>
        <dbReference type="PROSITE-ProRule" id="PRU00284"/>
    </source>
</evidence>
<evidence type="ECO:0000256" key="3">
    <source>
        <dbReference type="SAM" id="Phobius"/>
    </source>
</evidence>
<dbReference type="SMART" id="SM00283">
    <property type="entry name" value="MA"/>
    <property type="match status" value="1"/>
</dbReference>
<sequence>MYTNIFLFILLIILLGYHIYYRKKFNNIHKYNENIAEEVVNESTISDLPYKYSNSVGSLAFSIDEILVEMAEILINTSTLSAISEEQSAQILTTNEAINTISNTFKDMTLKADKLKEHSNTSLHTLIDKNEKIRNSVSSFKLIKSNLNTSKVNIDSLSKESKNAEDMISQIEVIANQTNLLALNASIEAARAGEAGRGFSVVADEVRKLSEETNQVVQNLTALISNLISISNLTKSNIDDVINSVENEFNALDSSVKELESVEETTNITMNITTDLSNNITDLSSMVSTVDENMDQIKDSIEHYTDSTMIIDKSINDENQLIESLSNGIEVLNGLNTEFLTQLKNNNKTLIVASSPYEPYIVSKNNIIQGIDIDILKKIYQSKGYNLKFIISTWDNCMNLVKNNIADIVPNIAKTKERESIMNFSKAYRKEETFSFYTLKDNSYSLNSLKDLETKKIGILDGYNYFDEFDNNRNINFDTSVNEKTMFKKLEKNQIDALIIEKNVGIHFINELNLSNIISVSNYSHTNKKDNISNMGYNKKVSSEIIEIFENGYDEFYN</sequence>
<dbReference type="RefSeq" id="WP_338535436.1">
    <property type="nucleotide sequence ID" value="NZ_AP028654.1"/>
</dbReference>
<dbReference type="SUPFAM" id="SSF53850">
    <property type="entry name" value="Periplasmic binding protein-like II"/>
    <property type="match status" value="1"/>
</dbReference>
<dbReference type="PANTHER" id="PTHR32089">
    <property type="entry name" value="METHYL-ACCEPTING CHEMOTAXIS PROTEIN MCPB"/>
    <property type="match status" value="1"/>
</dbReference>
<dbReference type="InterPro" id="IPR001638">
    <property type="entry name" value="Solute-binding_3/MltF_N"/>
</dbReference>
<protein>
    <recommendedName>
        <fullName evidence="4">Methyl-accepting transducer domain-containing protein</fullName>
    </recommendedName>
</protein>
<dbReference type="InterPro" id="IPR004089">
    <property type="entry name" value="MCPsignal_dom"/>
</dbReference>
<dbReference type="Pfam" id="PF00015">
    <property type="entry name" value="MCPsignal"/>
    <property type="match status" value="1"/>
</dbReference>
<evidence type="ECO:0000256" key="1">
    <source>
        <dbReference type="ARBA" id="ARBA00023224"/>
    </source>
</evidence>
<dbReference type="EMBL" id="AP028654">
    <property type="protein sequence ID" value="BEP29823.1"/>
    <property type="molecule type" value="Genomic_DNA"/>
</dbReference>
<dbReference type="AlphaFoldDB" id="A0AAU9EJQ9"/>
<evidence type="ECO:0000313" key="5">
    <source>
        <dbReference type="EMBL" id="BEP29823.1"/>
    </source>
</evidence>
<accession>A0AAU9EJQ9</accession>
<evidence type="ECO:0000259" key="4">
    <source>
        <dbReference type="PROSITE" id="PS50111"/>
    </source>
</evidence>
<gene>
    <name evidence="5" type="ORF">HLPR_21540</name>
</gene>
<dbReference type="Gene3D" id="1.10.287.950">
    <property type="entry name" value="Methyl-accepting chemotaxis protein"/>
    <property type="match status" value="1"/>
</dbReference>
<dbReference type="PANTHER" id="PTHR32089:SF112">
    <property type="entry name" value="LYSOZYME-LIKE PROTEIN-RELATED"/>
    <property type="match status" value="1"/>
</dbReference>
<keyword evidence="3" id="KW-0472">Membrane</keyword>
<keyword evidence="3" id="KW-1133">Transmembrane helix</keyword>
<name>A0AAU9EJQ9_9FIRM</name>